<dbReference type="AlphaFoldDB" id="N2BDR1"/>
<dbReference type="GO" id="GO:0005829">
    <property type="term" value="C:cytosol"/>
    <property type="evidence" value="ECO:0007669"/>
    <property type="project" value="TreeGrafter"/>
</dbReference>
<dbReference type="InterPro" id="IPR050282">
    <property type="entry name" value="Cycloisomerase_2"/>
</dbReference>
<dbReference type="PATRIC" id="fig|1235802.3.peg.889"/>
<dbReference type="Proteomes" id="UP000012589">
    <property type="component" value="Unassembled WGS sequence"/>
</dbReference>
<dbReference type="Gene3D" id="2.130.10.10">
    <property type="entry name" value="YVTN repeat-like/Quinoprotein amine dehydrogenase"/>
    <property type="match status" value="1"/>
</dbReference>
<dbReference type="OrthoDB" id="9790815at2"/>
<dbReference type="Pfam" id="PF10282">
    <property type="entry name" value="Lactonase"/>
    <property type="match status" value="1"/>
</dbReference>
<dbReference type="PANTHER" id="PTHR30344:SF1">
    <property type="entry name" value="6-PHOSPHOGLUCONOLACTONASE"/>
    <property type="match status" value="1"/>
</dbReference>
<name>N2BDR1_9FIRM</name>
<sequence length="354" mass="39585">MGKDKYVAYVGTYTHENSLGIHIYDVDVEHAKIEERKMVPISNSSDVIISHSGKILYSIADEGVEAFHILPDGDLEKINKKWIGGMRGCYLELDREDRYLFVAGYHDARVSMLRLNADGSIAGIADGVFHKGMGRCIAERNSRPHVHCVKVTPDQKFLCAVDGGLDHIKIYRLDYEGGQLIHHDILRCPLDSAPRAMRFSKDGKYAYVLCELTNVVNVYRYFLTESGNPEFEKIQTISTEDPGEDEICSATTMELSADGNYLFCTDAGINAVLVFAVDKETGMLSLVCNNRIGGEFPKAIAVFPDGKNFMCLNHDSNSIGIFSMDYEGKYFLMHGKPVEVETPNCVYIHKLRQG</sequence>
<evidence type="ECO:0008006" key="4">
    <source>
        <dbReference type="Google" id="ProtNLM"/>
    </source>
</evidence>
<dbReference type="STRING" id="1235802.C823_00828"/>
<accession>N2BDR1</accession>
<keyword evidence="3" id="KW-1185">Reference proteome</keyword>
<evidence type="ECO:0000256" key="1">
    <source>
        <dbReference type="ARBA" id="ARBA00005564"/>
    </source>
</evidence>
<dbReference type="InterPro" id="IPR019405">
    <property type="entry name" value="Lactonase_7-beta_prop"/>
</dbReference>
<organism evidence="2 3">
    <name type="scientific">Eubacterium plexicaudatum ASF492</name>
    <dbReference type="NCBI Taxonomy" id="1235802"/>
    <lineage>
        <taxon>Bacteria</taxon>
        <taxon>Bacillati</taxon>
        <taxon>Bacillota</taxon>
        <taxon>Clostridia</taxon>
        <taxon>Eubacteriales</taxon>
        <taxon>Eubacteriaceae</taxon>
        <taxon>Eubacterium</taxon>
    </lineage>
</organism>
<protein>
    <recommendedName>
        <fullName evidence="4">6-phosphogluconolactonase</fullName>
    </recommendedName>
</protein>
<dbReference type="EMBL" id="AQFT01000023">
    <property type="protein sequence ID" value="EMZ36460.1"/>
    <property type="molecule type" value="Genomic_DNA"/>
</dbReference>
<reference evidence="2 3" key="1">
    <citation type="journal article" date="2014" name="Genome Announc.">
        <title>Draft genome sequences of the altered schaedler flora, a defined bacterial community from gnotobiotic mice.</title>
        <authorList>
            <person name="Wannemuehler M.J."/>
            <person name="Overstreet A.M."/>
            <person name="Ward D.V."/>
            <person name="Phillips G.J."/>
        </authorList>
    </citation>
    <scope>NUCLEOTIDE SEQUENCE [LARGE SCALE GENOMIC DNA]</scope>
    <source>
        <strain evidence="2 3">ASF492</strain>
    </source>
</reference>
<comment type="caution">
    <text evidence="2">The sequence shown here is derived from an EMBL/GenBank/DDBJ whole genome shotgun (WGS) entry which is preliminary data.</text>
</comment>
<dbReference type="GO" id="GO:0017057">
    <property type="term" value="F:6-phosphogluconolactonase activity"/>
    <property type="evidence" value="ECO:0007669"/>
    <property type="project" value="TreeGrafter"/>
</dbReference>
<proteinExistence type="inferred from homology"/>
<dbReference type="InterPro" id="IPR011045">
    <property type="entry name" value="N2O_reductase_N"/>
</dbReference>
<dbReference type="eggNOG" id="COG2706">
    <property type="taxonomic scope" value="Bacteria"/>
</dbReference>
<dbReference type="InterPro" id="IPR015943">
    <property type="entry name" value="WD40/YVTN_repeat-like_dom_sf"/>
</dbReference>
<dbReference type="SUPFAM" id="SSF50974">
    <property type="entry name" value="Nitrous oxide reductase, N-terminal domain"/>
    <property type="match status" value="1"/>
</dbReference>
<evidence type="ECO:0000313" key="2">
    <source>
        <dbReference type="EMBL" id="EMZ36460.1"/>
    </source>
</evidence>
<evidence type="ECO:0000313" key="3">
    <source>
        <dbReference type="Proteomes" id="UP000012589"/>
    </source>
</evidence>
<dbReference type="HOGENOM" id="CLU_038716_3_0_9"/>
<dbReference type="PANTHER" id="PTHR30344">
    <property type="entry name" value="6-PHOSPHOGLUCONOLACTONASE-RELATED"/>
    <property type="match status" value="1"/>
</dbReference>
<gene>
    <name evidence="2" type="ORF">C823_00828</name>
</gene>
<comment type="similarity">
    <text evidence="1">Belongs to the cycloisomerase 2 family.</text>
</comment>